<protein>
    <recommendedName>
        <fullName evidence="5">L1 transposable element RRM domain-containing protein</fullName>
    </recommendedName>
</protein>
<feature type="compositionally biased region" description="Basic and acidic residues" evidence="2">
    <location>
        <begin position="18"/>
        <end position="27"/>
    </location>
</feature>
<proteinExistence type="predicted"/>
<reference evidence="3" key="1">
    <citation type="journal article" date="2022" name="bioRxiv">
        <title>Sequencing and chromosome-scale assembly of the giantPleurodeles waltlgenome.</title>
        <authorList>
            <person name="Brown T."/>
            <person name="Elewa A."/>
            <person name="Iarovenko S."/>
            <person name="Subramanian E."/>
            <person name="Araus A.J."/>
            <person name="Petzold A."/>
            <person name="Susuki M."/>
            <person name="Suzuki K.-i.T."/>
            <person name="Hayashi T."/>
            <person name="Toyoda A."/>
            <person name="Oliveira C."/>
            <person name="Osipova E."/>
            <person name="Leigh N.D."/>
            <person name="Simon A."/>
            <person name="Yun M.H."/>
        </authorList>
    </citation>
    <scope>NUCLEOTIDE SEQUENCE</scope>
    <source>
        <strain evidence="3">20211129_DDA</strain>
        <tissue evidence="3">Liver</tissue>
    </source>
</reference>
<dbReference type="InterPro" id="IPR004244">
    <property type="entry name" value="Transposase_22"/>
</dbReference>
<dbReference type="EMBL" id="JANPWB010000001">
    <property type="protein sequence ID" value="KAJ1214657.1"/>
    <property type="molecule type" value="Genomic_DNA"/>
</dbReference>
<dbReference type="AlphaFoldDB" id="A0AAV7WKS1"/>
<dbReference type="Gene3D" id="3.30.250.20">
    <property type="entry name" value="L1 transposable element, C-terminal domain"/>
    <property type="match status" value="1"/>
</dbReference>
<dbReference type="PANTHER" id="PTHR11505">
    <property type="entry name" value="L1 TRANSPOSABLE ELEMENT-RELATED"/>
    <property type="match status" value="1"/>
</dbReference>
<comment type="caution">
    <text evidence="3">The sequence shown here is derived from an EMBL/GenBank/DDBJ whole genome shotgun (WGS) entry which is preliminary data.</text>
</comment>
<accession>A0AAV7WKS1</accession>
<sequence length="253" mass="29008">MEELMGQVSAEHQAIKLSQEETRRETKGQLTQLNTHLTLLSSRVLQVEQRVSDLEDMENQAESTTSRIQSELEDIQLKLDKVDNRSWCFKLRFVEVPEEIEAASSVAKVVLELIYKAVLPDRNKTEGDFTIMRAHRVLFTRPANSKYPRTILVTFGDYRIKERILSQARKVREFKSDDTFTFRVFSDMSGAAAHWRRKFVGLIDNFKRLGAPAGIVQLAQLKVFHKGQAQVFQNVQEARKSLELLKNQGGGAR</sequence>
<dbReference type="Gene3D" id="3.30.70.1820">
    <property type="entry name" value="L1 transposable element, RRM domain"/>
    <property type="match status" value="1"/>
</dbReference>
<dbReference type="Proteomes" id="UP001066276">
    <property type="component" value="Chromosome 1_1"/>
</dbReference>
<dbReference type="InterPro" id="IPR042566">
    <property type="entry name" value="L1_C"/>
</dbReference>
<keyword evidence="1" id="KW-0175">Coiled coil</keyword>
<name>A0AAV7WKS1_PLEWA</name>
<feature type="region of interest" description="Disordered" evidence="2">
    <location>
        <begin position="1"/>
        <end position="27"/>
    </location>
</feature>
<gene>
    <name evidence="3" type="ORF">NDU88_002275</name>
</gene>
<evidence type="ECO:0000313" key="3">
    <source>
        <dbReference type="EMBL" id="KAJ1214657.1"/>
    </source>
</evidence>
<feature type="coiled-coil region" evidence="1">
    <location>
        <begin position="44"/>
        <end position="74"/>
    </location>
</feature>
<evidence type="ECO:0000256" key="2">
    <source>
        <dbReference type="SAM" id="MobiDB-lite"/>
    </source>
</evidence>
<keyword evidence="4" id="KW-1185">Reference proteome</keyword>
<organism evidence="3 4">
    <name type="scientific">Pleurodeles waltl</name>
    <name type="common">Iberian ribbed newt</name>
    <dbReference type="NCBI Taxonomy" id="8319"/>
    <lineage>
        <taxon>Eukaryota</taxon>
        <taxon>Metazoa</taxon>
        <taxon>Chordata</taxon>
        <taxon>Craniata</taxon>
        <taxon>Vertebrata</taxon>
        <taxon>Euteleostomi</taxon>
        <taxon>Amphibia</taxon>
        <taxon>Batrachia</taxon>
        <taxon>Caudata</taxon>
        <taxon>Salamandroidea</taxon>
        <taxon>Salamandridae</taxon>
        <taxon>Pleurodelinae</taxon>
        <taxon>Pleurodeles</taxon>
    </lineage>
</organism>
<evidence type="ECO:0000256" key="1">
    <source>
        <dbReference type="SAM" id="Coils"/>
    </source>
</evidence>
<evidence type="ECO:0008006" key="5">
    <source>
        <dbReference type="Google" id="ProtNLM"/>
    </source>
</evidence>
<evidence type="ECO:0000313" key="4">
    <source>
        <dbReference type="Proteomes" id="UP001066276"/>
    </source>
</evidence>